<keyword evidence="3 9" id="KW-0813">Transport</keyword>
<dbReference type="NCBIfam" id="TIGR00915">
    <property type="entry name" value="2A0602"/>
    <property type="match status" value="1"/>
</dbReference>
<dbReference type="GO" id="GO:0005886">
    <property type="term" value="C:plasma membrane"/>
    <property type="evidence" value="ECO:0007669"/>
    <property type="project" value="UniProtKB-SubCell"/>
</dbReference>
<evidence type="ECO:0000256" key="6">
    <source>
        <dbReference type="ARBA" id="ARBA00022692"/>
    </source>
</evidence>
<dbReference type="FunFam" id="1.20.1640.10:FF:000001">
    <property type="entry name" value="Efflux pump membrane transporter"/>
    <property type="match status" value="1"/>
</dbReference>
<protein>
    <recommendedName>
        <fullName evidence="9">Efflux pump membrane transporter</fullName>
    </recommendedName>
</protein>
<evidence type="ECO:0000256" key="5">
    <source>
        <dbReference type="ARBA" id="ARBA00022519"/>
    </source>
</evidence>
<accession>A0A6G8F296</accession>
<evidence type="ECO:0000256" key="7">
    <source>
        <dbReference type="ARBA" id="ARBA00022989"/>
    </source>
</evidence>
<dbReference type="InterPro" id="IPR027463">
    <property type="entry name" value="AcrB_DN_DC_subdom"/>
</dbReference>
<feature type="transmembrane region" description="Helical" evidence="9">
    <location>
        <begin position="442"/>
        <end position="465"/>
    </location>
</feature>
<dbReference type="PROSITE" id="PS50156">
    <property type="entry name" value="SSD"/>
    <property type="match status" value="1"/>
</dbReference>
<dbReference type="PANTHER" id="PTHR32063:SF76">
    <property type="entry name" value="EFFLUX PUMP MEMBRANE TRANSPORTER"/>
    <property type="match status" value="1"/>
</dbReference>
<dbReference type="SUPFAM" id="SSF82714">
    <property type="entry name" value="Multidrug efflux transporter AcrB TolC docking domain, DN and DC subdomains"/>
    <property type="match status" value="2"/>
</dbReference>
<proteinExistence type="inferred from homology"/>
<dbReference type="Gene3D" id="3.30.70.1430">
    <property type="entry name" value="Multidrug efflux transporter AcrB pore domain"/>
    <property type="match status" value="2"/>
</dbReference>
<dbReference type="Gene3D" id="3.30.70.1440">
    <property type="entry name" value="Multidrug efflux transporter AcrB pore domain"/>
    <property type="match status" value="1"/>
</dbReference>
<organism evidence="11">
    <name type="scientific">uncultured Alphaproteobacteria bacterium</name>
    <dbReference type="NCBI Taxonomy" id="91750"/>
    <lineage>
        <taxon>Bacteria</taxon>
        <taxon>Pseudomonadati</taxon>
        <taxon>Pseudomonadota</taxon>
        <taxon>Alphaproteobacteria</taxon>
        <taxon>environmental samples</taxon>
    </lineage>
</organism>
<dbReference type="InterPro" id="IPR004764">
    <property type="entry name" value="MdtF-like"/>
</dbReference>
<feature type="transmembrane region" description="Helical" evidence="9">
    <location>
        <begin position="923"/>
        <end position="944"/>
    </location>
</feature>
<reference evidence="11" key="1">
    <citation type="journal article" date="2020" name="J. ISSAAS">
        <title>Lactobacilli and other gastrointestinal microbiota of Peromyscus leucopus, reservoir host for agents of Lyme disease and other zoonoses in North America.</title>
        <authorList>
            <person name="Milovic A."/>
            <person name="Bassam K."/>
            <person name="Shao H."/>
            <person name="Chatzistamou I."/>
            <person name="Tufts D.M."/>
            <person name="Diuk-Wasser M."/>
            <person name="Barbour A.G."/>
        </authorList>
    </citation>
    <scope>NUCLEOTIDE SEQUENCE</scope>
    <source>
        <strain evidence="11">LL90</strain>
    </source>
</reference>
<feature type="transmembrane region" description="Helical" evidence="9">
    <location>
        <begin position="998"/>
        <end position="1025"/>
    </location>
</feature>
<feature type="transmembrane region" description="Helical" evidence="9">
    <location>
        <begin position="897"/>
        <end position="917"/>
    </location>
</feature>
<dbReference type="GO" id="GO:0015562">
    <property type="term" value="F:efflux transmembrane transporter activity"/>
    <property type="evidence" value="ECO:0007669"/>
    <property type="project" value="InterPro"/>
</dbReference>
<dbReference type="InterPro" id="IPR001036">
    <property type="entry name" value="Acrflvin-R"/>
</dbReference>
<gene>
    <name evidence="11" type="ORF">PlAlph_0420</name>
</gene>
<keyword evidence="6 9" id="KW-0812">Transmembrane</keyword>
<feature type="domain" description="SSD" evidence="10">
    <location>
        <begin position="332"/>
        <end position="496"/>
    </location>
</feature>
<comment type="similarity">
    <text evidence="2 9">Belongs to the resistance-nodulation-cell division (RND) (TC 2.A.6) family.</text>
</comment>
<name>A0A6G8F296_9PROT</name>
<keyword evidence="7 9" id="KW-1133">Transmembrane helix</keyword>
<dbReference type="AlphaFoldDB" id="A0A6G8F296"/>
<feature type="transmembrane region" description="Helical" evidence="9">
    <location>
        <begin position="537"/>
        <end position="557"/>
    </location>
</feature>
<evidence type="ECO:0000256" key="9">
    <source>
        <dbReference type="RuleBase" id="RU364070"/>
    </source>
</evidence>
<dbReference type="GO" id="GO:0042910">
    <property type="term" value="F:xenobiotic transmembrane transporter activity"/>
    <property type="evidence" value="ECO:0007669"/>
    <property type="project" value="TreeGrafter"/>
</dbReference>
<evidence type="ECO:0000256" key="3">
    <source>
        <dbReference type="ARBA" id="ARBA00022448"/>
    </source>
</evidence>
<dbReference type="SUPFAM" id="SSF82693">
    <property type="entry name" value="Multidrug efflux transporter AcrB pore domain, PN1, PN2, PC1 and PC2 subdomains"/>
    <property type="match status" value="3"/>
</dbReference>
<sequence length="1058" mass="113905">MFSKYFIDRPRFAAVVSVVMVLLGLLAVAVMPVSQYPQITPPQIVVSTTYPGASAQVVVDTVAVPIENQINGVEDMLYMSSSSNDQGSYKLTITFNIGTDPDIAQVKVQNRLNQVMSQLPAIVQQEGIDVTTEMSNMLALLVLRSPHNTFNDLYLSNYAYTNIKNPLGRVDGVSDVQIFGPQYSMRVWLDAEKISSLGLNSSDIVSIIASQNVQASIGSIGSAPAPEGTNMVLSLSAKGLLNSVEDFRKIVVATSADGGLVRLEDVSRIELGADTYTMNASFDNAPAVIMSLSQTPGSNSLNIMNGVAKEIERLSKTFRGDMEFKIAYDSTQYVRASIAAIIETLVITFLLVVLVTYIFLQKVRTTLIPLITIPVSLIATFAVLYLLGFDINILTLFAMILAIGLVVDDAIIVVERVQYLMAYDNLDANGASIKAMEQIGSAIVATTFVLLSIFVPVGLMAGITGKIYQQFAVTIATAVIFSAFNALTLSPSLCAIFLRGDKNGQAHGFFKAFDDVIDYFKQKYLVVVSFFSARPKVTAVVTLAVIAVLAIGFKLTATSFLPEEDQGIIFGDIQLADTASINQTNEELSKISNEVLKIDGVQYFIGVAGYSMLGGAGENVALGVIGLKPWAERTAKNTSVEAITAELAEKFAGSNSAKINFFAPPAIPGIGNSSGLTLEFLAVNQDISSGQLFDELQKFLAALNSSPELSYAFSVYTADAPHVYLDVDRTKLEAYGIQVSELFAVLQNNLGSRYVNNITLSGQVNKVIIQADFNYRRSIDDVKNLYVRSKSGAMIKVSSFADVRIELSPKIITRYNQYQDASIVAQSAAGISTGTAINAVEQKAGQDLSSDDYQIEWTGLSLQEVEASGLAIFLIILALIFCYLFLVALYESWMLAFAVMFSTIFAILGALAGLYLAGQSLSIYAQLGLVMLIGLAAKNAILIVEFTKAYREDGASILEASVKGAGERFRAVLMTALTFILGVFPMVVATGAGAASQIAIGTAVFYGMIAATIVGIIFIPAYFALFEHIKEWAGGNKFKPDPSEDMGITLNGNSKEKQ</sequence>
<dbReference type="Gene3D" id="3.30.70.1320">
    <property type="entry name" value="Multidrug efflux transporter AcrB pore domain like"/>
    <property type="match status" value="1"/>
</dbReference>
<feature type="transmembrane region" description="Helical" evidence="9">
    <location>
        <begin position="471"/>
        <end position="498"/>
    </location>
</feature>
<dbReference type="SUPFAM" id="SSF82866">
    <property type="entry name" value="Multidrug efflux transporter AcrB transmembrane domain"/>
    <property type="match status" value="2"/>
</dbReference>
<evidence type="ECO:0000256" key="2">
    <source>
        <dbReference type="ARBA" id="ARBA00010942"/>
    </source>
</evidence>
<evidence type="ECO:0000259" key="10">
    <source>
        <dbReference type="PROSITE" id="PS50156"/>
    </source>
</evidence>
<evidence type="ECO:0000256" key="1">
    <source>
        <dbReference type="ARBA" id="ARBA00004429"/>
    </source>
</evidence>
<dbReference type="InterPro" id="IPR000731">
    <property type="entry name" value="SSD"/>
</dbReference>
<feature type="transmembrane region" description="Helical" evidence="9">
    <location>
        <begin position="12"/>
        <end position="33"/>
    </location>
</feature>
<keyword evidence="5 9" id="KW-0997">Cell inner membrane</keyword>
<dbReference type="Pfam" id="PF00873">
    <property type="entry name" value="ACR_tran"/>
    <property type="match status" value="1"/>
</dbReference>
<feature type="transmembrane region" description="Helical" evidence="9">
    <location>
        <begin position="870"/>
        <end position="890"/>
    </location>
</feature>
<feature type="transmembrane region" description="Helical" evidence="9">
    <location>
        <begin position="338"/>
        <end position="360"/>
    </location>
</feature>
<feature type="transmembrane region" description="Helical" evidence="9">
    <location>
        <begin position="367"/>
        <end position="387"/>
    </location>
</feature>
<dbReference type="Gene3D" id="1.20.1640.10">
    <property type="entry name" value="Multidrug efflux transporter AcrB transmembrane domain"/>
    <property type="match status" value="2"/>
</dbReference>
<dbReference type="EMBL" id="MN990728">
    <property type="protein sequence ID" value="QIM10288.1"/>
    <property type="molecule type" value="Genomic_DNA"/>
</dbReference>
<evidence type="ECO:0000256" key="8">
    <source>
        <dbReference type="ARBA" id="ARBA00023136"/>
    </source>
</evidence>
<comment type="subcellular location">
    <subcellularLocation>
        <location evidence="1 9">Cell inner membrane</location>
        <topology evidence="1 9">Multi-pass membrane protein</topology>
    </subcellularLocation>
</comment>
<keyword evidence="8 9" id="KW-0472">Membrane</keyword>
<dbReference type="FunFam" id="3.30.70.1430:FF:000001">
    <property type="entry name" value="Efflux pump membrane transporter"/>
    <property type="match status" value="1"/>
</dbReference>
<feature type="transmembrane region" description="Helical" evidence="9">
    <location>
        <begin position="393"/>
        <end position="414"/>
    </location>
</feature>
<dbReference type="PANTHER" id="PTHR32063">
    <property type="match status" value="1"/>
</dbReference>
<evidence type="ECO:0000256" key="4">
    <source>
        <dbReference type="ARBA" id="ARBA00022475"/>
    </source>
</evidence>
<feature type="transmembrane region" description="Helical" evidence="9">
    <location>
        <begin position="971"/>
        <end position="992"/>
    </location>
</feature>
<dbReference type="Gene3D" id="3.30.2090.10">
    <property type="entry name" value="Multidrug efflux transporter AcrB TolC docking domain, DN and DC subdomains"/>
    <property type="match status" value="2"/>
</dbReference>
<evidence type="ECO:0000313" key="11">
    <source>
        <dbReference type="EMBL" id="QIM10288.1"/>
    </source>
</evidence>
<keyword evidence="4" id="KW-1003">Cell membrane</keyword>
<dbReference type="GO" id="GO:0009636">
    <property type="term" value="P:response to toxic substance"/>
    <property type="evidence" value="ECO:0007669"/>
    <property type="project" value="UniProtKB-ARBA"/>
</dbReference>
<dbReference type="PRINTS" id="PR00702">
    <property type="entry name" value="ACRIFLAVINRP"/>
</dbReference>